<dbReference type="EMBL" id="FMVT01000001">
    <property type="protein sequence ID" value="SCX87602.1"/>
    <property type="molecule type" value="Genomic_DNA"/>
</dbReference>
<keyword evidence="3" id="KW-1185">Reference proteome</keyword>
<accession>A0A1G5BBU7</accession>
<reference evidence="2 3" key="1">
    <citation type="submission" date="2016-10" db="EMBL/GenBank/DDBJ databases">
        <authorList>
            <person name="de Groot N.N."/>
        </authorList>
    </citation>
    <scope>NUCLEOTIDE SEQUENCE [LARGE SCALE GENOMIC DNA]</scope>
    <source>
        <strain evidence="2 3">CGMCC 1.8925</strain>
    </source>
</reference>
<evidence type="ECO:0000313" key="3">
    <source>
        <dbReference type="Proteomes" id="UP000199502"/>
    </source>
</evidence>
<dbReference type="Proteomes" id="UP000199502">
    <property type="component" value="Unassembled WGS sequence"/>
</dbReference>
<gene>
    <name evidence="2" type="ORF">SAMN05660710_00079</name>
</gene>
<protein>
    <submittedName>
        <fullName evidence="2">Uncharacterized protein</fullName>
    </submittedName>
</protein>
<name>A0A1G5BBU7_9RHOB</name>
<feature type="compositionally biased region" description="Basic and acidic residues" evidence="1">
    <location>
        <begin position="61"/>
        <end position="72"/>
    </location>
</feature>
<evidence type="ECO:0000256" key="1">
    <source>
        <dbReference type="SAM" id="MobiDB-lite"/>
    </source>
</evidence>
<sequence>MFSSDDRGFGRWLTSSNLDKDIHPGDQQAAMWAAADEAAFEETRRLHPRVRTVRGLHAKWKEAQRPEPKEAPVYEEPTEAERHTLR</sequence>
<proteinExistence type="predicted"/>
<feature type="region of interest" description="Disordered" evidence="1">
    <location>
        <begin position="1"/>
        <end position="21"/>
    </location>
</feature>
<organism evidence="2 3">
    <name type="scientific">Paracoccus tibetensis</name>
    <dbReference type="NCBI Taxonomy" id="336292"/>
    <lineage>
        <taxon>Bacteria</taxon>
        <taxon>Pseudomonadati</taxon>
        <taxon>Pseudomonadota</taxon>
        <taxon>Alphaproteobacteria</taxon>
        <taxon>Rhodobacterales</taxon>
        <taxon>Paracoccaceae</taxon>
        <taxon>Paracoccus</taxon>
    </lineage>
</organism>
<dbReference type="AlphaFoldDB" id="A0A1G5BBU7"/>
<dbReference type="STRING" id="336292.SAMN05660710_00079"/>
<feature type="region of interest" description="Disordered" evidence="1">
    <location>
        <begin position="61"/>
        <end position="86"/>
    </location>
</feature>
<evidence type="ECO:0000313" key="2">
    <source>
        <dbReference type="EMBL" id="SCX87602.1"/>
    </source>
</evidence>